<dbReference type="EMBL" id="CM047909">
    <property type="protein sequence ID" value="KAJ0080205.1"/>
    <property type="molecule type" value="Genomic_DNA"/>
</dbReference>
<evidence type="ECO:0000313" key="2">
    <source>
        <dbReference type="Proteomes" id="UP001164250"/>
    </source>
</evidence>
<reference evidence="2" key="1">
    <citation type="journal article" date="2023" name="G3 (Bethesda)">
        <title>Genome assembly and association tests identify interacting loci associated with vigor, precocity, and sex in interspecific pistachio rootstocks.</title>
        <authorList>
            <person name="Palmer W."/>
            <person name="Jacygrad E."/>
            <person name="Sagayaradj S."/>
            <person name="Cavanaugh K."/>
            <person name="Han R."/>
            <person name="Bertier L."/>
            <person name="Beede B."/>
            <person name="Kafkas S."/>
            <person name="Golino D."/>
            <person name="Preece J."/>
            <person name="Michelmore R."/>
        </authorList>
    </citation>
    <scope>NUCLEOTIDE SEQUENCE [LARGE SCALE GENOMIC DNA]</scope>
</reference>
<accession>A0ACC1A1T5</accession>
<organism evidence="1 2">
    <name type="scientific">Pistacia atlantica</name>
    <dbReference type="NCBI Taxonomy" id="434234"/>
    <lineage>
        <taxon>Eukaryota</taxon>
        <taxon>Viridiplantae</taxon>
        <taxon>Streptophyta</taxon>
        <taxon>Embryophyta</taxon>
        <taxon>Tracheophyta</taxon>
        <taxon>Spermatophyta</taxon>
        <taxon>Magnoliopsida</taxon>
        <taxon>eudicotyledons</taxon>
        <taxon>Gunneridae</taxon>
        <taxon>Pentapetalae</taxon>
        <taxon>rosids</taxon>
        <taxon>malvids</taxon>
        <taxon>Sapindales</taxon>
        <taxon>Anacardiaceae</taxon>
        <taxon>Pistacia</taxon>
    </lineage>
</organism>
<comment type="caution">
    <text evidence="1">The sequence shown here is derived from an EMBL/GenBank/DDBJ whole genome shotgun (WGS) entry which is preliminary data.</text>
</comment>
<name>A0ACC1A1T5_9ROSI</name>
<evidence type="ECO:0000313" key="1">
    <source>
        <dbReference type="EMBL" id="KAJ0080205.1"/>
    </source>
</evidence>
<dbReference type="Proteomes" id="UP001164250">
    <property type="component" value="Chromosome 13"/>
</dbReference>
<sequence length="99" mass="11401">MVGQWRDCEDRSLESGVSSRWDSGVTGEWSLLGAGKRATIRDREVWIVKIRAWRVESLMVGQWHDCLTGEWSLLRASERANCEEMNNEDGVVTGQWSDW</sequence>
<proteinExistence type="predicted"/>
<keyword evidence="2" id="KW-1185">Reference proteome</keyword>
<gene>
    <name evidence="1" type="ORF">Patl1_22487</name>
</gene>
<protein>
    <submittedName>
        <fullName evidence="1">Uncharacterized protein</fullName>
    </submittedName>
</protein>